<dbReference type="PANTHER" id="PTHR12839:SF7">
    <property type="entry name" value="REGULATOR OF NONSENSE TRANSCRIPTS 2"/>
    <property type="match status" value="1"/>
</dbReference>
<organism evidence="6 7">
    <name type="scientific">Toxocara canis</name>
    <name type="common">Canine roundworm</name>
    <dbReference type="NCBI Taxonomy" id="6265"/>
    <lineage>
        <taxon>Eukaryota</taxon>
        <taxon>Metazoa</taxon>
        <taxon>Ecdysozoa</taxon>
        <taxon>Nematoda</taxon>
        <taxon>Chromadorea</taxon>
        <taxon>Rhabditida</taxon>
        <taxon>Spirurina</taxon>
        <taxon>Ascaridomorpha</taxon>
        <taxon>Ascaridoidea</taxon>
        <taxon>Toxocaridae</taxon>
        <taxon>Toxocara</taxon>
    </lineage>
</organism>
<sequence length="1122" mass="128064">MSKPVEAYVAEVEQRAGAQLASRERLRSATPLSEEQLRKMDSTLKRTTAFMKKLKNIGSAQQTAILADLDKVNLSKFVEEMARCIVDAKIKLSDVQSVVTICVQLSSLYAEFPLLLLTELKKILPTKRLDKIANPSKLRLDLRLLSELCLHGVFAKEGIHLLGSTVSYLTLTDKSDHFNVPILLSLCKALGPDIFGLYPYSIQQEASETGTELKQVDVMLPEQKKVFAHLLLDYRKTLIEHVSKELCEMNRLLRSIKRQTRTRGDASADERARLEETRQRYEKQLHNAVHLSDALGVEMENMVEEQSEDEEEEMSAMEMGRALQQGTLSIWPDEDTRQFYETRMELRQLVPAILFQESEQRTLEPVCAAIEDVDVTGLEDIAEVNEDEQLQSEEDEEEESELDVCEVVQVDAPKASGQELKLMMNAFLEQLPWLINRDLIDKAALDFVTNFNTKNNRKKLCQVMLEQHRDRLDLLPFYARLVATLEPVMPDLALELSHALIQQFRVTVQNRSKLRVDWKVRCCRFISELVKFGVVPKAEALSCLRMALFDFRGHNVDMCCAMVDSMGPFLYRSTDSHGKMKILLEVMMKKRDHINDPRQQMLIDNAYYTCIPPENAQSTISARPPLHDFIRHLVVSLTRFRVEVTVRCLRKIDWSDPEIAEYAVHCLSNPSLPKFGNIAYLASVIAILTSYHDWIGVSVLDNVLEEIRLVLEFNHPSLNQNAVLAVAFLGHLYNYSVCDSPIIFKTLYQLITYGALDVHLDDWNNLTRVRLVCELLLICGEYFNGGSARKKLDCFLAYFYRYLWAKKDAYAARETPFPNEVTFRIEEMCEYVRKGSHVPESMQEAQQLVDEVEKQYRYAVESKMSREERGDPETDEEEEEEDPGRIEANRQLDPIGEEDFSSSEEAGTSSFFDDVENVRVHTNHVVLPEDEQFVRQLDLMVQEAMQERTKEGAGRILCAEGQEFGGEEAGTSSFFDDVENVRVHTNHVVLPEDEQFVRQLDLMVQEAMQSRPSTTSAPITEISVPTSARQKFHRSIAFADTASNPSRNAGNAGESLDTTRMAILTRAKGNKTVLKAIAMEAPSGLADAWSAERERERREHSEHKHITLTINERMMADEQNCD</sequence>
<dbReference type="AlphaFoldDB" id="A0A0B2VQ44"/>
<evidence type="ECO:0000313" key="6">
    <source>
        <dbReference type="EMBL" id="KHN85646.1"/>
    </source>
</evidence>
<dbReference type="GO" id="GO:0005737">
    <property type="term" value="C:cytoplasm"/>
    <property type="evidence" value="ECO:0007669"/>
    <property type="project" value="UniProtKB-SubCell"/>
</dbReference>
<dbReference type="InterPro" id="IPR003890">
    <property type="entry name" value="MIF4G-like_typ-3"/>
</dbReference>
<evidence type="ECO:0000256" key="4">
    <source>
        <dbReference type="SAM" id="MobiDB-lite"/>
    </source>
</evidence>
<comment type="subcellular location">
    <subcellularLocation>
        <location evidence="1">Cytoplasm</location>
    </subcellularLocation>
</comment>
<reference evidence="6 7" key="1">
    <citation type="submission" date="2014-11" db="EMBL/GenBank/DDBJ databases">
        <title>Genetic blueprint of the zoonotic pathogen Toxocara canis.</title>
        <authorList>
            <person name="Zhu X.-Q."/>
            <person name="Korhonen P.K."/>
            <person name="Cai H."/>
            <person name="Young N.D."/>
            <person name="Nejsum P."/>
            <person name="von Samson-Himmelstjerna G."/>
            <person name="Boag P.R."/>
            <person name="Tan P."/>
            <person name="Li Q."/>
            <person name="Min J."/>
            <person name="Yang Y."/>
            <person name="Wang X."/>
            <person name="Fang X."/>
            <person name="Hall R.S."/>
            <person name="Hofmann A."/>
            <person name="Sternberg P.W."/>
            <person name="Jex A.R."/>
            <person name="Gasser R.B."/>
        </authorList>
    </citation>
    <scope>NUCLEOTIDE SEQUENCE [LARGE SCALE GENOMIC DNA]</scope>
    <source>
        <strain evidence="6">PN_DK_2014</strain>
    </source>
</reference>
<feature type="region of interest" description="Disordered" evidence="4">
    <location>
        <begin position="861"/>
        <end position="910"/>
    </location>
</feature>
<evidence type="ECO:0000256" key="3">
    <source>
        <dbReference type="SAM" id="Coils"/>
    </source>
</evidence>
<dbReference type="GO" id="GO:0003723">
    <property type="term" value="F:RNA binding"/>
    <property type="evidence" value="ECO:0007669"/>
    <property type="project" value="InterPro"/>
</dbReference>
<gene>
    <name evidence="6" type="primary">NMD2</name>
    <name evidence="6" type="ORF">Tcan_14565</name>
</gene>
<evidence type="ECO:0000313" key="7">
    <source>
        <dbReference type="Proteomes" id="UP000031036"/>
    </source>
</evidence>
<dbReference type="GO" id="GO:0035145">
    <property type="term" value="C:exon-exon junction complex"/>
    <property type="evidence" value="ECO:0007669"/>
    <property type="project" value="TreeGrafter"/>
</dbReference>
<dbReference type="GO" id="GO:0000184">
    <property type="term" value="P:nuclear-transcribed mRNA catabolic process, nonsense-mediated decay"/>
    <property type="evidence" value="ECO:0007669"/>
    <property type="project" value="InterPro"/>
</dbReference>
<feature type="compositionally biased region" description="Basic and acidic residues" evidence="4">
    <location>
        <begin position="863"/>
        <end position="872"/>
    </location>
</feature>
<dbReference type="Pfam" id="PF04050">
    <property type="entry name" value="Upf2"/>
    <property type="match status" value="1"/>
</dbReference>
<keyword evidence="3" id="KW-0175">Coiled coil</keyword>
<feature type="coiled-coil region" evidence="3">
    <location>
        <begin position="264"/>
        <end position="291"/>
    </location>
</feature>
<comment type="caution">
    <text evidence="6">The sequence shown here is derived from an EMBL/GenBank/DDBJ whole genome shotgun (WGS) entry which is preliminary data.</text>
</comment>
<keyword evidence="2" id="KW-0963">Cytoplasm</keyword>
<dbReference type="OrthoDB" id="27832at2759"/>
<feature type="domain" description="MIF4G" evidence="5">
    <location>
        <begin position="627"/>
        <end position="835"/>
    </location>
</feature>
<feature type="domain" description="MIF4G" evidence="5">
    <location>
        <begin position="425"/>
        <end position="613"/>
    </location>
</feature>
<evidence type="ECO:0000256" key="1">
    <source>
        <dbReference type="ARBA" id="ARBA00004496"/>
    </source>
</evidence>
<feature type="compositionally biased region" description="Acidic residues" evidence="4">
    <location>
        <begin position="873"/>
        <end position="882"/>
    </location>
</feature>
<dbReference type="InterPro" id="IPR016024">
    <property type="entry name" value="ARM-type_fold"/>
</dbReference>
<dbReference type="EMBL" id="JPKZ01000751">
    <property type="protein sequence ID" value="KHN85646.1"/>
    <property type="molecule type" value="Genomic_DNA"/>
</dbReference>
<name>A0A0B2VQ44_TOXCA</name>
<dbReference type="PANTHER" id="PTHR12839">
    <property type="entry name" value="NONSENSE-MEDIATED MRNA DECAY PROTEIN 2 UP-FRAMESHIFT SUPPRESSOR 2"/>
    <property type="match status" value="1"/>
</dbReference>
<dbReference type="InterPro" id="IPR007193">
    <property type="entry name" value="Upf2/Nmd2_C"/>
</dbReference>
<dbReference type="InterPro" id="IPR039762">
    <property type="entry name" value="Nmd2/UPF2"/>
</dbReference>
<dbReference type="OMA" id="IWPDEDT"/>
<feature type="domain" description="MIF4G" evidence="5">
    <location>
        <begin position="44"/>
        <end position="250"/>
    </location>
</feature>
<keyword evidence="7" id="KW-1185">Reference proteome</keyword>
<evidence type="ECO:0000259" key="5">
    <source>
        <dbReference type="SMART" id="SM00543"/>
    </source>
</evidence>
<dbReference type="STRING" id="6265.A0A0B2VQ44"/>
<dbReference type="Pfam" id="PF02854">
    <property type="entry name" value="MIF4G"/>
    <property type="match status" value="2"/>
</dbReference>
<dbReference type="SMART" id="SM00543">
    <property type="entry name" value="MIF4G"/>
    <property type="match status" value="3"/>
</dbReference>
<protein>
    <submittedName>
        <fullName evidence="6">Nonsense-mediated mRNA decay protein 2</fullName>
    </submittedName>
</protein>
<dbReference type="SUPFAM" id="SSF48371">
    <property type="entry name" value="ARM repeat"/>
    <property type="match status" value="3"/>
</dbReference>
<dbReference type="Proteomes" id="UP000031036">
    <property type="component" value="Unassembled WGS sequence"/>
</dbReference>
<accession>A0A0B2VQ44</accession>
<evidence type="ECO:0000256" key="2">
    <source>
        <dbReference type="ARBA" id="ARBA00022490"/>
    </source>
</evidence>
<dbReference type="Gene3D" id="1.25.40.180">
    <property type="match status" value="3"/>
</dbReference>
<proteinExistence type="predicted"/>